<evidence type="ECO:0000313" key="2">
    <source>
        <dbReference type="EMBL" id="CCE24849.1"/>
    </source>
</evidence>
<organism evidence="2 3">
    <name type="scientific">Methylotuvimicrobium alcaliphilum (strain DSM 19304 / NCIMB 14124 / VKM B-2133 / 20Z)</name>
    <name type="common">Methylomicrobium alcaliphilum</name>
    <dbReference type="NCBI Taxonomy" id="1091494"/>
    <lineage>
        <taxon>Bacteria</taxon>
        <taxon>Pseudomonadati</taxon>
        <taxon>Pseudomonadota</taxon>
        <taxon>Gammaproteobacteria</taxon>
        <taxon>Methylococcales</taxon>
        <taxon>Methylococcaceae</taxon>
        <taxon>Methylotuvimicrobium</taxon>
    </lineage>
</organism>
<keyword evidence="3" id="KW-1185">Reference proteome</keyword>
<dbReference type="RefSeq" id="WP_014149609.1">
    <property type="nucleotide sequence ID" value="NC_016112.1"/>
</dbReference>
<dbReference type="InterPro" id="IPR007047">
    <property type="entry name" value="Flp_Fap"/>
</dbReference>
<dbReference type="Pfam" id="PF04964">
    <property type="entry name" value="Flp_Fap"/>
    <property type="match status" value="1"/>
</dbReference>
<dbReference type="AlphaFoldDB" id="G4T3P3"/>
<dbReference type="KEGG" id="mah:MEALZ_3184"/>
<accession>G4T3P3</accession>
<name>G4T3P3_META2</name>
<reference evidence="3" key="1">
    <citation type="journal article" date="2012" name="J. Bacteriol.">
        <title>Genome sequence of the haloalkaliphilic methanotrophic bacterium Methylomicrobium alcaliphilum 20Z.</title>
        <authorList>
            <person name="Vuilleumier S."/>
            <person name="Khmelenina V.N."/>
            <person name="Bringel F."/>
            <person name="Reshetnikov A.S."/>
            <person name="Lajus A."/>
            <person name="Mangenot S."/>
            <person name="Rouy Z."/>
            <person name="Op den Camp H.J."/>
            <person name="Jetten M.S."/>
            <person name="Dispirito A.A."/>
            <person name="Dunfield P."/>
            <person name="Klotz M.G."/>
            <person name="Semrau J.D."/>
            <person name="Stein L.Y."/>
            <person name="Barbe V."/>
            <person name="Medigue C."/>
            <person name="Trotsenko Y.A."/>
            <person name="Kalyuzhnaya M.G."/>
        </authorList>
    </citation>
    <scope>NUCLEOTIDE SEQUENCE [LARGE SCALE GENOMIC DNA]</scope>
    <source>
        <strain evidence="3">DSM 19304 / NCIMB 14124 / VKM B-2133 / 20Z</strain>
    </source>
</reference>
<keyword evidence="1" id="KW-0812">Transmembrane</keyword>
<sequence length="61" mass="6583">MNIQFKQWWGEFLRDEEGASGIEYALIAAMVAIALVAFVPGINTAVTTIFQGIQDALTPGP</sequence>
<gene>
    <name evidence="2" type="ordered locus">MEALZ_3184</name>
</gene>
<dbReference type="Proteomes" id="UP000008315">
    <property type="component" value="Chromosome"/>
</dbReference>
<evidence type="ECO:0000313" key="3">
    <source>
        <dbReference type="Proteomes" id="UP000008315"/>
    </source>
</evidence>
<feature type="transmembrane region" description="Helical" evidence="1">
    <location>
        <begin position="21"/>
        <end position="42"/>
    </location>
</feature>
<evidence type="ECO:0008006" key="4">
    <source>
        <dbReference type="Google" id="ProtNLM"/>
    </source>
</evidence>
<dbReference type="EMBL" id="FO082060">
    <property type="protein sequence ID" value="CCE24849.1"/>
    <property type="molecule type" value="Genomic_DNA"/>
</dbReference>
<dbReference type="PATRIC" id="fig|271065.3.peg.3278"/>
<keyword evidence="1" id="KW-1133">Transmembrane helix</keyword>
<evidence type="ECO:0000256" key="1">
    <source>
        <dbReference type="SAM" id="Phobius"/>
    </source>
</evidence>
<proteinExistence type="predicted"/>
<dbReference type="HOGENOM" id="CLU_171854_6_5_6"/>
<dbReference type="STRING" id="1091494.MEALZ_3184"/>
<protein>
    <recommendedName>
        <fullName evidence="4">Flp/Fap pilin component</fullName>
    </recommendedName>
</protein>
<keyword evidence="1" id="KW-0472">Membrane</keyword>